<dbReference type="AlphaFoldDB" id="A0A011PTM2"/>
<evidence type="ECO:0000256" key="1">
    <source>
        <dbReference type="SAM" id="SignalP"/>
    </source>
</evidence>
<gene>
    <name evidence="2" type="ORF">AW08_00207</name>
</gene>
<name>A0A011PTM2_9PROT</name>
<protein>
    <recommendedName>
        <fullName evidence="4">DUF4136 domain-containing protein</fullName>
    </recommendedName>
</protein>
<evidence type="ECO:0000313" key="2">
    <source>
        <dbReference type="EMBL" id="EXI69714.1"/>
    </source>
</evidence>
<accession>A0A011PTM2</accession>
<keyword evidence="1" id="KW-0732">Signal</keyword>
<dbReference type="PROSITE" id="PS51257">
    <property type="entry name" value="PROKAR_LIPOPROTEIN"/>
    <property type="match status" value="1"/>
</dbReference>
<keyword evidence="3" id="KW-1185">Reference proteome</keyword>
<dbReference type="EMBL" id="JFAX01000001">
    <property type="protein sequence ID" value="EXI69714.1"/>
    <property type="molecule type" value="Genomic_DNA"/>
</dbReference>
<evidence type="ECO:0000313" key="3">
    <source>
        <dbReference type="Proteomes" id="UP000020218"/>
    </source>
</evidence>
<proteinExistence type="predicted"/>
<dbReference type="PATRIC" id="fig|1454001.3.peg.40"/>
<sequence length="215" mass="21947">MRATLRKRMMSLAAALATLTLVSCATTQMKSEWRDPKVAGAVLKGQPVLVVCQSRDPSLRRICEDQWALRLQRAGAAGIQSYAIPNFPADGIAGSEETRSAAERVGAPIVASVQLALDDLAVVNPAPQVGIGIAGGSGGYRSGGFSAGGLGLSFPLGWPTAAQGMVCSAAMVDAASGTVFWSGSAAAPPSGTQAGQVAELTQLMIDSLLRAGLLH</sequence>
<comment type="caution">
    <text evidence="2">The sequence shown here is derived from an EMBL/GenBank/DDBJ whole genome shotgun (WGS) entry which is preliminary data.</text>
</comment>
<reference evidence="2" key="1">
    <citation type="submission" date="2014-02" db="EMBL/GenBank/DDBJ databases">
        <title>Expanding our view of genomic diversity in Candidatus Accumulibacter clades.</title>
        <authorList>
            <person name="Skennerton C.T."/>
            <person name="Barr J.J."/>
            <person name="Slater F.R."/>
            <person name="Bond P.L."/>
            <person name="Tyson G.W."/>
        </authorList>
    </citation>
    <scope>NUCLEOTIDE SEQUENCE [LARGE SCALE GENOMIC DNA]</scope>
</reference>
<organism evidence="2 3">
    <name type="scientific">Candidatus Accumulibacter adjunctus</name>
    <dbReference type="NCBI Taxonomy" id="1454001"/>
    <lineage>
        <taxon>Bacteria</taxon>
        <taxon>Pseudomonadati</taxon>
        <taxon>Pseudomonadota</taxon>
        <taxon>Betaproteobacteria</taxon>
        <taxon>Candidatus Accumulibacter</taxon>
    </lineage>
</organism>
<evidence type="ECO:0008006" key="4">
    <source>
        <dbReference type="Google" id="ProtNLM"/>
    </source>
</evidence>
<feature type="chain" id="PRO_5001461494" description="DUF4136 domain-containing protein" evidence="1">
    <location>
        <begin position="26"/>
        <end position="215"/>
    </location>
</feature>
<feature type="signal peptide" evidence="1">
    <location>
        <begin position="1"/>
        <end position="25"/>
    </location>
</feature>
<dbReference type="Proteomes" id="UP000020218">
    <property type="component" value="Unassembled WGS sequence"/>
</dbReference>